<gene>
    <name evidence="1" type="ORF">S12H4_61616</name>
</gene>
<name>X1UVU0_9ZZZZ</name>
<evidence type="ECO:0000313" key="1">
    <source>
        <dbReference type="EMBL" id="GAJ21618.1"/>
    </source>
</evidence>
<protein>
    <submittedName>
        <fullName evidence="1">Uncharacterized protein</fullName>
    </submittedName>
</protein>
<sequence>DYAIVYYEIRPEERQYLQKLVNILGVDESLVSTQSLWEGTKGALLDWYGELPLLTRSAQGFQNPSCVPLLEVLGNIEKNRQTKELLQNYLPQALGLDFMQRDQILDCFHE</sequence>
<dbReference type="AlphaFoldDB" id="X1UVU0"/>
<feature type="non-terminal residue" evidence="1">
    <location>
        <position position="110"/>
    </location>
</feature>
<dbReference type="EMBL" id="BARW01040965">
    <property type="protein sequence ID" value="GAJ21618.1"/>
    <property type="molecule type" value="Genomic_DNA"/>
</dbReference>
<proteinExistence type="predicted"/>
<accession>X1UVU0</accession>
<organism evidence="1">
    <name type="scientific">marine sediment metagenome</name>
    <dbReference type="NCBI Taxonomy" id="412755"/>
    <lineage>
        <taxon>unclassified sequences</taxon>
        <taxon>metagenomes</taxon>
        <taxon>ecological metagenomes</taxon>
    </lineage>
</organism>
<feature type="non-terminal residue" evidence="1">
    <location>
        <position position="1"/>
    </location>
</feature>
<comment type="caution">
    <text evidence="1">The sequence shown here is derived from an EMBL/GenBank/DDBJ whole genome shotgun (WGS) entry which is preliminary data.</text>
</comment>
<reference evidence="1" key="1">
    <citation type="journal article" date="2014" name="Front. Microbiol.">
        <title>High frequency of phylogenetically diverse reductive dehalogenase-homologous genes in deep subseafloor sedimentary metagenomes.</title>
        <authorList>
            <person name="Kawai M."/>
            <person name="Futagami T."/>
            <person name="Toyoda A."/>
            <person name="Takaki Y."/>
            <person name="Nishi S."/>
            <person name="Hori S."/>
            <person name="Arai W."/>
            <person name="Tsubouchi T."/>
            <person name="Morono Y."/>
            <person name="Uchiyama I."/>
            <person name="Ito T."/>
            <person name="Fujiyama A."/>
            <person name="Inagaki F."/>
            <person name="Takami H."/>
        </authorList>
    </citation>
    <scope>NUCLEOTIDE SEQUENCE</scope>
    <source>
        <strain evidence="1">Expedition CK06-06</strain>
    </source>
</reference>